<evidence type="ECO:0000313" key="2">
    <source>
        <dbReference type="EMBL" id="GJU05717.1"/>
    </source>
</evidence>
<feature type="coiled-coil region" evidence="1">
    <location>
        <begin position="781"/>
        <end position="808"/>
    </location>
</feature>
<evidence type="ECO:0000256" key="1">
    <source>
        <dbReference type="SAM" id="Coils"/>
    </source>
</evidence>
<reference evidence="2" key="1">
    <citation type="journal article" date="2022" name="Int. J. Mol. Sci.">
        <title>Draft Genome of Tanacetum Coccineum: Genomic Comparison of Closely Related Tanacetum-Family Plants.</title>
        <authorList>
            <person name="Yamashiro T."/>
            <person name="Shiraishi A."/>
            <person name="Nakayama K."/>
            <person name="Satake H."/>
        </authorList>
    </citation>
    <scope>NUCLEOTIDE SEQUENCE</scope>
</reference>
<evidence type="ECO:0000313" key="3">
    <source>
        <dbReference type="Proteomes" id="UP001151760"/>
    </source>
</evidence>
<keyword evidence="3" id="KW-1185">Reference proteome</keyword>
<dbReference type="Proteomes" id="UP001151760">
    <property type="component" value="Unassembled WGS sequence"/>
</dbReference>
<protein>
    <recommendedName>
        <fullName evidence="4">RNA-directed DNA polymerase, eukaryota</fullName>
    </recommendedName>
</protein>
<organism evidence="2 3">
    <name type="scientific">Tanacetum coccineum</name>
    <dbReference type="NCBI Taxonomy" id="301880"/>
    <lineage>
        <taxon>Eukaryota</taxon>
        <taxon>Viridiplantae</taxon>
        <taxon>Streptophyta</taxon>
        <taxon>Embryophyta</taxon>
        <taxon>Tracheophyta</taxon>
        <taxon>Spermatophyta</taxon>
        <taxon>Magnoliopsida</taxon>
        <taxon>eudicotyledons</taxon>
        <taxon>Gunneridae</taxon>
        <taxon>Pentapetalae</taxon>
        <taxon>asterids</taxon>
        <taxon>campanulids</taxon>
        <taxon>Asterales</taxon>
        <taxon>Asteraceae</taxon>
        <taxon>Asteroideae</taxon>
        <taxon>Anthemideae</taxon>
        <taxon>Anthemidinae</taxon>
        <taxon>Tanacetum</taxon>
    </lineage>
</organism>
<sequence>MLVSNTTKGAGPDSSIILTMNLKLNETNHMSKELSCEYFVLDADATEAANNTTYIRCRDNKNLGMSLLQWPSREMHLLGGSLLNENVRLGKSCSCPLSPPIYKRIWIGRKHLQANVAHFDRDSIPSKRVPHKFNHVAPTPTSFVSAVKGVSSRPYTCSSPALVLADSCWLQEIRKIFFVMGEEEGGSILDIFDEMIKVGSNLAFTMDDAPKDMETIIGSNGGHDCSDENCYLKYTIGLETKKESFSDLEVKYFWGNYQFDHIVSEALGYSVLVRWNPREDSIYLLCLSMLSISYASNVNYGINCFSYQSMEWRCMVMGDFNEDRVKNKRMMGSTLLAQGLSNSIRDVKNKLSDIDKLLDQGGVTDDVLLSRMEAMKQLQEINSSVNCDFVQKAKVRWAIEGDENSKFFHGIINRKRANLSVKGDYVSDLETSVSDEEIRKAVWGCGENKSPGPDGFTFEFSESFWQVVGPDFGLAVNDFSNMGFRNWNSCLVNAIVLLWSFKFHRRIEGGRYSLCVSLFLPFTDQVLLDSCYAYPSTWNSIIKEFNYLKVQGIDVLSHCKIRIGNGLHTRFGKDLWIGDCTLSGLFPRLFALETVKDISVACKLQSPLVSSFRRNVRGGIEEQQLKHLVALLDFFILSNSNDRWVSDWIWETGLSELKTWVFVRSSSFCLNRADPLGVCRGSTMEKLAGDGTIEVVRIDVKINQFGEITKPISRDLAFKIIIGDMKQFKSPDMKKRSQDFRRCDEISYVAGGEFGNANVFRDKERLRSNGIPVNIQVQEPLEKVDYDYKQLKTNMKRIKKDIALLETDSMGYLSPTSKLSGCYRGRGIFMGLIDRLSPGFVIGDGSGGEAMFEKQDVYKCICGDITGKPDAGRIEKVGPNCYNGAENERLSMERDKTLADLGTWQDQISRHEGEVQFASFVKGVMCMELEDACNAYLDGQKLLADIQLKNLSTKDKKAELENNKLGPSQMAELDDKIMNEVGEMMISHNKIIKIEEAPKWSHHDDTPLATSEAQVPWMAEMKVLKALTEETQERRAET</sequence>
<gene>
    <name evidence="2" type="ORF">Tco_1122147</name>
</gene>
<evidence type="ECO:0008006" key="4">
    <source>
        <dbReference type="Google" id="ProtNLM"/>
    </source>
</evidence>
<proteinExistence type="predicted"/>
<dbReference type="EMBL" id="BQNB010021371">
    <property type="protein sequence ID" value="GJU05717.1"/>
    <property type="molecule type" value="Genomic_DNA"/>
</dbReference>
<comment type="caution">
    <text evidence="2">The sequence shown here is derived from an EMBL/GenBank/DDBJ whole genome shotgun (WGS) entry which is preliminary data.</text>
</comment>
<name>A0ABQ5J206_9ASTR</name>
<keyword evidence="1" id="KW-0175">Coiled coil</keyword>
<accession>A0ABQ5J206</accession>
<reference evidence="2" key="2">
    <citation type="submission" date="2022-01" db="EMBL/GenBank/DDBJ databases">
        <authorList>
            <person name="Yamashiro T."/>
            <person name="Shiraishi A."/>
            <person name="Satake H."/>
            <person name="Nakayama K."/>
        </authorList>
    </citation>
    <scope>NUCLEOTIDE SEQUENCE</scope>
</reference>